<evidence type="ECO:0000313" key="4">
    <source>
        <dbReference type="Proteomes" id="UP000662888"/>
    </source>
</evidence>
<keyword evidence="4" id="KW-1185">Reference proteome</keyword>
<name>A0AA49A724_9BURK</name>
<dbReference type="Proteomes" id="UP000662888">
    <property type="component" value="Chromosome"/>
</dbReference>
<evidence type="ECO:0000256" key="2">
    <source>
        <dbReference type="SAM" id="MobiDB-lite"/>
    </source>
</evidence>
<sequence>MDTPQITPLAARSASLVTPIAATQAMAIEQVQSLPFETVAPTTVDLSTSGRFLSLASLFQKKALDLQTSLVDDTDASKALADVTVAAAAVASVFNEVQASAVGNTGTAMDILGGQSLQSQFFQQFGGTAQDAAASLASIGLSFTPATGTSPGTLSVDETVLQDAFGKDPAATAALLDRAANAFFGVVSTQIQAQTAKVDFLADDGATGAAPPVPLAAPQDLAATSGQPGTRAASNADNLFVQGLVADNLRDESEPPIERASGLPPPLAQADLGEGSDFPVQIDLIDSAQAQAPAQGARAASLPQEPDAQEPAAQAVAANTASPDVRQPAALATPAATTAPTPTAAPPIAAALSAEDRLQLAPTATTPAATAVSEPDIPANKGLEVAQQARALAQQLQAEREAARELDEKIAGASDAVRAALAEEIARRDAARVDQRNVDGTKEQGRAHQLAQAAAAPVAPDQFVRPAGEARTATTVRSAIEIPDQDQDQDQDITPQQAALRVPDQAQLAARDPAIAAAIAAYNVNTGPFAAQNGRPDIQPTRARPVTPVAAVTKVDAVEALGTQGDGSSPLL</sequence>
<organism evidence="3 4">
    <name type="scientific">Massilia antarctica</name>
    <dbReference type="NCBI Taxonomy" id="2765360"/>
    <lineage>
        <taxon>Bacteria</taxon>
        <taxon>Pseudomonadati</taxon>
        <taxon>Pseudomonadota</taxon>
        <taxon>Betaproteobacteria</taxon>
        <taxon>Burkholderiales</taxon>
        <taxon>Oxalobacteraceae</taxon>
        <taxon>Telluria group</taxon>
        <taxon>Massilia</taxon>
    </lineage>
</organism>
<protein>
    <submittedName>
        <fullName evidence="3">Uncharacterized protein</fullName>
    </submittedName>
</protein>
<dbReference type="EMBL" id="CP065053">
    <property type="protein sequence ID" value="QPI48721.1"/>
    <property type="molecule type" value="Genomic_DNA"/>
</dbReference>
<reference evidence="3 4" key="1">
    <citation type="submission" date="2020-11" db="EMBL/GenBank/DDBJ databases">
        <authorList>
            <person name="Sun Q."/>
        </authorList>
    </citation>
    <scope>NUCLEOTIDE SEQUENCE [LARGE SCALE GENOMIC DNA]</scope>
    <source>
        <strain evidence="3 4">P8398</strain>
    </source>
</reference>
<keyword evidence="1" id="KW-0175">Coiled coil</keyword>
<feature type="region of interest" description="Disordered" evidence="2">
    <location>
        <begin position="252"/>
        <end position="274"/>
    </location>
</feature>
<evidence type="ECO:0000256" key="1">
    <source>
        <dbReference type="SAM" id="Coils"/>
    </source>
</evidence>
<gene>
    <name evidence="3" type="ORF">IV454_24885</name>
</gene>
<dbReference type="RefSeq" id="WP_206088314.1">
    <property type="nucleotide sequence ID" value="NZ_CP065053.1"/>
</dbReference>
<feature type="compositionally biased region" description="Low complexity" evidence="2">
    <location>
        <begin position="290"/>
        <end position="318"/>
    </location>
</feature>
<proteinExistence type="predicted"/>
<feature type="region of interest" description="Disordered" evidence="2">
    <location>
        <begin position="290"/>
        <end position="324"/>
    </location>
</feature>
<feature type="coiled-coil region" evidence="1">
    <location>
        <begin position="386"/>
        <end position="423"/>
    </location>
</feature>
<evidence type="ECO:0000313" key="3">
    <source>
        <dbReference type="EMBL" id="QPI48721.1"/>
    </source>
</evidence>
<accession>A0AA49A724</accession>